<protein>
    <submittedName>
        <fullName evidence="1">Uncharacterized protein</fullName>
    </submittedName>
</protein>
<dbReference type="EMBL" id="GGEC01091741">
    <property type="protein sequence ID" value="MBX72225.1"/>
    <property type="molecule type" value="Transcribed_RNA"/>
</dbReference>
<reference evidence="1" key="1">
    <citation type="submission" date="2018-02" db="EMBL/GenBank/DDBJ databases">
        <title>Rhizophora mucronata_Transcriptome.</title>
        <authorList>
            <person name="Meera S.P."/>
            <person name="Sreeshan A."/>
            <person name="Augustine A."/>
        </authorList>
    </citation>
    <scope>NUCLEOTIDE SEQUENCE</scope>
    <source>
        <tissue evidence="1">Leaf</tissue>
    </source>
</reference>
<proteinExistence type="predicted"/>
<organism evidence="1">
    <name type="scientific">Rhizophora mucronata</name>
    <name type="common">Asiatic mangrove</name>
    <dbReference type="NCBI Taxonomy" id="61149"/>
    <lineage>
        <taxon>Eukaryota</taxon>
        <taxon>Viridiplantae</taxon>
        <taxon>Streptophyta</taxon>
        <taxon>Embryophyta</taxon>
        <taxon>Tracheophyta</taxon>
        <taxon>Spermatophyta</taxon>
        <taxon>Magnoliopsida</taxon>
        <taxon>eudicotyledons</taxon>
        <taxon>Gunneridae</taxon>
        <taxon>Pentapetalae</taxon>
        <taxon>rosids</taxon>
        <taxon>fabids</taxon>
        <taxon>Malpighiales</taxon>
        <taxon>Rhizophoraceae</taxon>
        <taxon>Rhizophora</taxon>
    </lineage>
</organism>
<dbReference type="AlphaFoldDB" id="A0A2P2QZ29"/>
<sequence length="26" mass="2989">MHWSQQIQDGMSILHMKQALVTTDSC</sequence>
<accession>A0A2P2QZ29</accession>
<evidence type="ECO:0000313" key="1">
    <source>
        <dbReference type="EMBL" id="MBX72225.1"/>
    </source>
</evidence>
<name>A0A2P2QZ29_RHIMU</name>